<reference evidence="1" key="1">
    <citation type="submission" date="2021-03" db="EMBL/GenBank/DDBJ databases">
        <authorList>
            <consortium name="DOE Joint Genome Institute"/>
            <person name="Ahrendt S."/>
            <person name="Looney B.P."/>
            <person name="Miyauchi S."/>
            <person name="Morin E."/>
            <person name="Drula E."/>
            <person name="Courty P.E."/>
            <person name="Chicoki N."/>
            <person name="Fauchery L."/>
            <person name="Kohler A."/>
            <person name="Kuo A."/>
            <person name="Labutti K."/>
            <person name="Pangilinan J."/>
            <person name="Lipzen A."/>
            <person name="Riley R."/>
            <person name="Andreopoulos W."/>
            <person name="He G."/>
            <person name="Johnson J."/>
            <person name="Barry K.W."/>
            <person name="Grigoriev I.V."/>
            <person name="Nagy L."/>
            <person name="Hibbett D."/>
            <person name="Henrissat B."/>
            <person name="Matheny P.B."/>
            <person name="Labbe J."/>
            <person name="Martin F."/>
        </authorList>
    </citation>
    <scope>NUCLEOTIDE SEQUENCE</scope>
    <source>
        <strain evidence="1">HHB10654</strain>
    </source>
</reference>
<keyword evidence="2" id="KW-1185">Reference proteome</keyword>
<gene>
    <name evidence="1" type="ORF">BV25DRAFT_1823586</name>
</gene>
<dbReference type="EMBL" id="MU277200">
    <property type="protein sequence ID" value="KAI0064078.1"/>
    <property type="molecule type" value="Genomic_DNA"/>
</dbReference>
<accession>A0ACB8T5P3</accession>
<protein>
    <submittedName>
        <fullName evidence="1">Uncharacterized protein</fullName>
    </submittedName>
</protein>
<name>A0ACB8T5P3_9AGAM</name>
<dbReference type="Proteomes" id="UP000814140">
    <property type="component" value="Unassembled WGS sequence"/>
</dbReference>
<reference evidence="1" key="2">
    <citation type="journal article" date="2022" name="New Phytol.">
        <title>Evolutionary transition to the ectomycorrhizal habit in the genomes of a hyperdiverse lineage of mushroom-forming fungi.</title>
        <authorList>
            <person name="Looney B."/>
            <person name="Miyauchi S."/>
            <person name="Morin E."/>
            <person name="Drula E."/>
            <person name="Courty P.E."/>
            <person name="Kohler A."/>
            <person name="Kuo A."/>
            <person name="LaButti K."/>
            <person name="Pangilinan J."/>
            <person name="Lipzen A."/>
            <person name="Riley R."/>
            <person name="Andreopoulos W."/>
            <person name="He G."/>
            <person name="Johnson J."/>
            <person name="Nolan M."/>
            <person name="Tritt A."/>
            <person name="Barry K.W."/>
            <person name="Grigoriev I.V."/>
            <person name="Nagy L.G."/>
            <person name="Hibbett D."/>
            <person name="Henrissat B."/>
            <person name="Matheny P.B."/>
            <person name="Labbe J."/>
            <person name="Martin F.M."/>
        </authorList>
    </citation>
    <scope>NUCLEOTIDE SEQUENCE</scope>
    <source>
        <strain evidence="1">HHB10654</strain>
    </source>
</reference>
<proteinExistence type="predicted"/>
<evidence type="ECO:0000313" key="1">
    <source>
        <dbReference type="EMBL" id="KAI0064078.1"/>
    </source>
</evidence>
<evidence type="ECO:0000313" key="2">
    <source>
        <dbReference type="Proteomes" id="UP000814140"/>
    </source>
</evidence>
<comment type="caution">
    <text evidence="1">The sequence shown here is derived from an EMBL/GenBank/DDBJ whole genome shotgun (WGS) entry which is preliminary data.</text>
</comment>
<organism evidence="1 2">
    <name type="scientific">Artomyces pyxidatus</name>
    <dbReference type="NCBI Taxonomy" id="48021"/>
    <lineage>
        <taxon>Eukaryota</taxon>
        <taxon>Fungi</taxon>
        <taxon>Dikarya</taxon>
        <taxon>Basidiomycota</taxon>
        <taxon>Agaricomycotina</taxon>
        <taxon>Agaricomycetes</taxon>
        <taxon>Russulales</taxon>
        <taxon>Auriscalpiaceae</taxon>
        <taxon>Artomyces</taxon>
    </lineage>
</organism>
<sequence>MARLSLLAFISLALLSVQATPLQSQVNLVVPDGPVYANSEFSWENCGTETDGIQIQSVAISPDPPKAGANMTITVSALAQNEIEDGAYANVVVRVGSFELPAKRFDLCEEARNANAPVQCPVKEGSYQVEQTVELPKDIPKGSYNVVANAYTKDEDNLFCVKYEVVFSNKMF</sequence>